<organism evidence="1">
    <name type="scientific">marine metagenome</name>
    <dbReference type="NCBI Taxonomy" id="408172"/>
    <lineage>
        <taxon>unclassified sequences</taxon>
        <taxon>metagenomes</taxon>
        <taxon>ecological metagenomes</taxon>
    </lineage>
</organism>
<evidence type="ECO:0000313" key="1">
    <source>
        <dbReference type="EMBL" id="SVD76851.1"/>
    </source>
</evidence>
<feature type="non-terminal residue" evidence="1">
    <location>
        <position position="1"/>
    </location>
</feature>
<dbReference type="AlphaFoldDB" id="A0A382Y254"/>
<name>A0A382Y254_9ZZZZ</name>
<accession>A0A382Y254</accession>
<gene>
    <name evidence="1" type="ORF">METZ01_LOCUS429705</name>
</gene>
<protein>
    <submittedName>
        <fullName evidence="1">Uncharacterized protein</fullName>
    </submittedName>
</protein>
<sequence length="34" mass="3736">YPDDTPLNNLFLSMCHMAGAKMKRIGDSTGPLKL</sequence>
<dbReference type="EMBL" id="UINC01171996">
    <property type="protein sequence ID" value="SVD76851.1"/>
    <property type="molecule type" value="Genomic_DNA"/>
</dbReference>
<reference evidence="1" key="1">
    <citation type="submission" date="2018-05" db="EMBL/GenBank/DDBJ databases">
        <authorList>
            <person name="Lanie J.A."/>
            <person name="Ng W.-L."/>
            <person name="Kazmierczak K.M."/>
            <person name="Andrzejewski T.M."/>
            <person name="Davidsen T.M."/>
            <person name="Wayne K.J."/>
            <person name="Tettelin H."/>
            <person name="Glass J.I."/>
            <person name="Rusch D."/>
            <person name="Podicherti R."/>
            <person name="Tsui H.-C.T."/>
            <person name="Winkler M.E."/>
        </authorList>
    </citation>
    <scope>NUCLEOTIDE SEQUENCE</scope>
</reference>
<proteinExistence type="predicted"/>